<evidence type="ECO:0000313" key="2">
    <source>
        <dbReference type="Proteomes" id="UP000639403"/>
    </source>
</evidence>
<organism evidence="1 2">
    <name type="scientific">Rhodonia placenta</name>
    <dbReference type="NCBI Taxonomy" id="104341"/>
    <lineage>
        <taxon>Eukaryota</taxon>
        <taxon>Fungi</taxon>
        <taxon>Dikarya</taxon>
        <taxon>Basidiomycota</taxon>
        <taxon>Agaricomycotina</taxon>
        <taxon>Agaricomycetes</taxon>
        <taxon>Polyporales</taxon>
        <taxon>Adustoporiaceae</taxon>
        <taxon>Rhodonia</taxon>
    </lineage>
</organism>
<name>A0A8H7U3M6_9APHY</name>
<dbReference type="EMBL" id="JADOXO010000049">
    <property type="protein sequence ID" value="KAF9816959.1"/>
    <property type="molecule type" value="Genomic_DNA"/>
</dbReference>
<reference evidence="1" key="2">
    <citation type="journal article" name="Front. Microbiol.">
        <title>Degradative Capacity of Two Strains of Rhodonia placenta: From Phenotype to Genotype.</title>
        <authorList>
            <person name="Kolle M."/>
            <person name="Horta M.A.C."/>
            <person name="Nowrousian M."/>
            <person name="Ohm R.A."/>
            <person name="Benz J.P."/>
            <person name="Pilgard A."/>
        </authorList>
    </citation>
    <scope>NUCLEOTIDE SEQUENCE</scope>
    <source>
        <strain evidence="1">FPRL280</strain>
    </source>
</reference>
<protein>
    <submittedName>
        <fullName evidence="1">Uncharacterized protein</fullName>
    </submittedName>
</protein>
<gene>
    <name evidence="1" type="ORF">IEO21_03724</name>
</gene>
<proteinExistence type="predicted"/>
<dbReference type="Proteomes" id="UP000639403">
    <property type="component" value="Unassembled WGS sequence"/>
</dbReference>
<sequence>MSYLGCIRPRLGPWELLRHIAHFNQSLRGDGYGVAGVKLC</sequence>
<comment type="caution">
    <text evidence="1">The sequence shown here is derived from an EMBL/GenBank/DDBJ whole genome shotgun (WGS) entry which is preliminary data.</text>
</comment>
<reference evidence="1" key="1">
    <citation type="submission" date="2020-11" db="EMBL/GenBank/DDBJ databases">
        <authorList>
            <person name="Koelle M."/>
            <person name="Horta M.A.C."/>
            <person name="Nowrousian M."/>
            <person name="Ohm R.A."/>
            <person name="Benz P."/>
            <person name="Pilgard A."/>
        </authorList>
    </citation>
    <scope>NUCLEOTIDE SEQUENCE</scope>
    <source>
        <strain evidence="1">FPRL280</strain>
    </source>
</reference>
<accession>A0A8H7U3M6</accession>
<evidence type="ECO:0000313" key="1">
    <source>
        <dbReference type="EMBL" id="KAF9816959.1"/>
    </source>
</evidence>
<dbReference type="AlphaFoldDB" id="A0A8H7U3M6"/>